<evidence type="ECO:0000256" key="1">
    <source>
        <dbReference type="SAM" id="SignalP"/>
    </source>
</evidence>
<keyword evidence="1" id="KW-0732">Signal</keyword>
<organism evidence="2 3">
    <name type="scientific">Bradyrhizobium ontarionense</name>
    <dbReference type="NCBI Taxonomy" id="2898149"/>
    <lineage>
        <taxon>Bacteria</taxon>
        <taxon>Pseudomonadati</taxon>
        <taxon>Pseudomonadota</taxon>
        <taxon>Alphaproteobacteria</taxon>
        <taxon>Hyphomicrobiales</taxon>
        <taxon>Nitrobacteraceae</taxon>
        <taxon>Bradyrhizobium</taxon>
    </lineage>
</organism>
<name>A0ABY3R6U6_9BRAD</name>
<accession>A0ABY3R6U6</accession>
<dbReference type="EMBL" id="CP088156">
    <property type="protein sequence ID" value="UFZ02742.1"/>
    <property type="molecule type" value="Genomic_DNA"/>
</dbReference>
<evidence type="ECO:0000313" key="3">
    <source>
        <dbReference type="Proteomes" id="UP001431010"/>
    </source>
</evidence>
<sequence>MLRKALVALMSLMIVPVACMAAPTGSDEAFISQLLHGMFDKPQEPLSVEPILVSGKHAVADWAQGEMGGRALLRNEHGSWRIILCAGDGIKTRDALARAGVPLADAERLEKDLSSAEARLPPEKAAMFSRFEGIAMMNGDTDQHKPAHGSKE</sequence>
<feature type="chain" id="PRO_5046918405" evidence="1">
    <location>
        <begin position="22"/>
        <end position="152"/>
    </location>
</feature>
<protein>
    <submittedName>
        <fullName evidence="2">Copper uptake system-associated protein</fullName>
    </submittedName>
</protein>
<feature type="signal peptide" evidence="1">
    <location>
        <begin position="1"/>
        <end position="21"/>
    </location>
</feature>
<proteinExistence type="predicted"/>
<dbReference type="NCBIfam" id="NF033672">
    <property type="entry name" value="mbn_chaper_assoc"/>
    <property type="match status" value="1"/>
</dbReference>
<keyword evidence="3" id="KW-1185">Reference proteome</keyword>
<reference evidence="2" key="1">
    <citation type="journal article" date="2024" name="Antonie Van Leeuwenhoek">
        <title>Bradyrhizobium ontarionense sp. nov., a novel bacterial symbiont isolated from Aeschynomene indica (Indian jointvetch), harbours photosynthesis, nitrogen fixation and nitrous oxide (N2O) reductase genes.</title>
        <authorList>
            <person name="Bromfield E.S.P."/>
            <person name="Cloutier S."/>
        </authorList>
    </citation>
    <scope>NUCLEOTIDE SEQUENCE</scope>
    <source>
        <strain evidence="2">A19</strain>
    </source>
</reference>
<dbReference type="RefSeq" id="WP_231318528.1">
    <property type="nucleotide sequence ID" value="NZ_CP088156.1"/>
</dbReference>
<gene>
    <name evidence="2" type="ORF">LQG66_26190</name>
</gene>
<evidence type="ECO:0000313" key="2">
    <source>
        <dbReference type="EMBL" id="UFZ02742.1"/>
    </source>
</evidence>
<dbReference type="Proteomes" id="UP001431010">
    <property type="component" value="Chromosome"/>
</dbReference>